<feature type="compositionally biased region" description="Polar residues" evidence="1">
    <location>
        <begin position="1"/>
        <end position="17"/>
    </location>
</feature>
<feature type="compositionally biased region" description="Pro residues" evidence="1">
    <location>
        <begin position="28"/>
        <end position="37"/>
    </location>
</feature>
<evidence type="ECO:0000256" key="1">
    <source>
        <dbReference type="SAM" id="MobiDB-lite"/>
    </source>
</evidence>
<protein>
    <submittedName>
        <fullName evidence="2">Uncharacterized protein</fullName>
    </submittedName>
</protein>
<dbReference type="EMBL" id="UYRU01000295">
    <property type="protein sequence ID" value="VDK29926.1"/>
    <property type="molecule type" value="Genomic_DNA"/>
</dbReference>
<name>A0A3P6NT49_DIBLA</name>
<organism evidence="2 3">
    <name type="scientific">Dibothriocephalus latus</name>
    <name type="common">Fish tapeworm</name>
    <name type="synonym">Diphyllobothrium latum</name>
    <dbReference type="NCBI Taxonomy" id="60516"/>
    <lineage>
        <taxon>Eukaryota</taxon>
        <taxon>Metazoa</taxon>
        <taxon>Spiralia</taxon>
        <taxon>Lophotrochozoa</taxon>
        <taxon>Platyhelminthes</taxon>
        <taxon>Cestoda</taxon>
        <taxon>Eucestoda</taxon>
        <taxon>Diphyllobothriidea</taxon>
        <taxon>Diphyllobothriidae</taxon>
        <taxon>Dibothriocephalus</taxon>
    </lineage>
</organism>
<dbReference type="Proteomes" id="UP000281553">
    <property type="component" value="Unassembled WGS sequence"/>
</dbReference>
<sequence length="140" mass="14654">MGMSKLSRSLSRSQNLVTEAKSPALTSTPPPPAAPIIVAPPSPPKVCNFLKGTSPPPCTNIYAQLWNALLLLVRDPCPSVSDLAGIVLMYILEKLIKKHSLDTVISLADGTVRIKTSTGAFEDGGGYASSPPSEKGSPNV</sequence>
<evidence type="ECO:0000313" key="3">
    <source>
        <dbReference type="Proteomes" id="UP000281553"/>
    </source>
</evidence>
<feature type="region of interest" description="Disordered" evidence="1">
    <location>
        <begin position="1"/>
        <end position="37"/>
    </location>
</feature>
<reference evidence="2 3" key="1">
    <citation type="submission" date="2018-11" db="EMBL/GenBank/DDBJ databases">
        <authorList>
            <consortium name="Pathogen Informatics"/>
        </authorList>
    </citation>
    <scope>NUCLEOTIDE SEQUENCE [LARGE SCALE GENOMIC DNA]</scope>
</reference>
<dbReference type="AlphaFoldDB" id="A0A3P6NT49"/>
<dbReference type="OrthoDB" id="10262360at2759"/>
<evidence type="ECO:0000313" key="2">
    <source>
        <dbReference type="EMBL" id="VDK29926.1"/>
    </source>
</evidence>
<gene>
    <name evidence="2" type="ORF">DILT_LOCUS75</name>
</gene>
<accession>A0A3P6NT49</accession>
<proteinExistence type="predicted"/>
<keyword evidence="3" id="KW-1185">Reference proteome</keyword>